<proteinExistence type="predicted"/>
<gene>
    <name evidence="2" type="ORF">OG626_16845</name>
</gene>
<accession>A0AAU3GU10</accession>
<organism evidence="2">
    <name type="scientific">Streptomyces sp. NBC_01401</name>
    <dbReference type="NCBI Taxonomy" id="2903854"/>
    <lineage>
        <taxon>Bacteria</taxon>
        <taxon>Bacillati</taxon>
        <taxon>Actinomycetota</taxon>
        <taxon>Actinomycetes</taxon>
        <taxon>Kitasatosporales</taxon>
        <taxon>Streptomycetaceae</taxon>
        <taxon>Streptomyces</taxon>
    </lineage>
</organism>
<name>A0AAU3GU10_9ACTN</name>
<dbReference type="EMBL" id="CP109535">
    <property type="protein sequence ID" value="WTY96461.1"/>
    <property type="molecule type" value="Genomic_DNA"/>
</dbReference>
<evidence type="ECO:0000313" key="2">
    <source>
        <dbReference type="EMBL" id="WTY96461.1"/>
    </source>
</evidence>
<feature type="transmembrane region" description="Helical" evidence="1">
    <location>
        <begin position="39"/>
        <end position="58"/>
    </location>
</feature>
<sequence length="76" mass="7591">MSLTSGLIGAVFGSVISAAVNYLIVGVPGSAGVNALNHGISGLLSGFTAGFIGLLVHLRKSTRRPAQGNPSTTPQD</sequence>
<reference evidence="2" key="1">
    <citation type="submission" date="2022-10" db="EMBL/GenBank/DDBJ databases">
        <title>The complete genomes of actinobacterial strains from the NBC collection.</title>
        <authorList>
            <person name="Joergensen T.S."/>
            <person name="Alvarez Arevalo M."/>
            <person name="Sterndorff E.B."/>
            <person name="Faurdal D."/>
            <person name="Vuksanovic O."/>
            <person name="Mourched A.-S."/>
            <person name="Charusanti P."/>
            <person name="Shaw S."/>
            <person name="Blin K."/>
            <person name="Weber T."/>
        </authorList>
    </citation>
    <scope>NUCLEOTIDE SEQUENCE</scope>
    <source>
        <strain evidence="2">NBC_01401</strain>
    </source>
</reference>
<keyword evidence="1" id="KW-1133">Transmembrane helix</keyword>
<keyword evidence="1" id="KW-0472">Membrane</keyword>
<evidence type="ECO:0000256" key="1">
    <source>
        <dbReference type="SAM" id="Phobius"/>
    </source>
</evidence>
<dbReference type="AlphaFoldDB" id="A0AAU3GU10"/>
<keyword evidence="1" id="KW-0812">Transmembrane</keyword>
<evidence type="ECO:0008006" key="3">
    <source>
        <dbReference type="Google" id="ProtNLM"/>
    </source>
</evidence>
<protein>
    <recommendedName>
        <fullName evidence="3">GlsB/YeaQ/YmgE family stress response membrane protein</fullName>
    </recommendedName>
</protein>
<feature type="transmembrane region" description="Helical" evidence="1">
    <location>
        <begin position="7"/>
        <end position="27"/>
    </location>
</feature>